<protein>
    <submittedName>
        <fullName evidence="1">Uncharacterized protein</fullName>
    </submittedName>
</protein>
<dbReference type="RefSeq" id="WP_379786290.1">
    <property type="nucleotide sequence ID" value="NZ_JBHSMU010000019.1"/>
</dbReference>
<keyword evidence="2" id="KW-1185">Reference proteome</keyword>
<evidence type="ECO:0000313" key="2">
    <source>
        <dbReference type="Proteomes" id="UP001596050"/>
    </source>
</evidence>
<accession>A0ABW0LAE0</accession>
<comment type="caution">
    <text evidence="1">The sequence shown here is derived from an EMBL/GenBank/DDBJ whole genome shotgun (WGS) entry which is preliminary data.</text>
</comment>
<sequence length="70" mass="7519">MSSLQSSASRPASRLWSKAVTLVQNIAGRLVVPVSSTEEMSDVWKLYRLTPASDTGLPAAGRERASSAER</sequence>
<evidence type="ECO:0000313" key="1">
    <source>
        <dbReference type="EMBL" id="MFC5462799.1"/>
    </source>
</evidence>
<reference evidence="2" key="1">
    <citation type="journal article" date="2019" name="Int. J. Syst. Evol. Microbiol.">
        <title>The Global Catalogue of Microorganisms (GCM) 10K type strain sequencing project: providing services to taxonomists for standard genome sequencing and annotation.</title>
        <authorList>
            <consortium name="The Broad Institute Genomics Platform"/>
            <consortium name="The Broad Institute Genome Sequencing Center for Infectious Disease"/>
            <person name="Wu L."/>
            <person name="Ma J."/>
        </authorList>
    </citation>
    <scope>NUCLEOTIDE SEQUENCE [LARGE SCALE GENOMIC DNA]</scope>
    <source>
        <strain evidence="2">KACC 12649</strain>
    </source>
</reference>
<dbReference type="EMBL" id="JBHSMU010000019">
    <property type="protein sequence ID" value="MFC5462799.1"/>
    <property type="molecule type" value="Genomic_DNA"/>
</dbReference>
<organism evidence="1 2">
    <name type="scientific">Massilia niabensis</name>
    <dbReference type="NCBI Taxonomy" id="544910"/>
    <lineage>
        <taxon>Bacteria</taxon>
        <taxon>Pseudomonadati</taxon>
        <taxon>Pseudomonadota</taxon>
        <taxon>Betaproteobacteria</taxon>
        <taxon>Burkholderiales</taxon>
        <taxon>Oxalobacteraceae</taxon>
        <taxon>Telluria group</taxon>
        <taxon>Massilia</taxon>
    </lineage>
</organism>
<gene>
    <name evidence="1" type="ORF">ACFPN5_23580</name>
</gene>
<proteinExistence type="predicted"/>
<dbReference type="Proteomes" id="UP001596050">
    <property type="component" value="Unassembled WGS sequence"/>
</dbReference>
<name>A0ABW0LAE0_9BURK</name>